<comment type="similarity">
    <text evidence="2 9">Belongs to the resistance-nodulation-cell division (RND) (TC 2.A.6) family.</text>
</comment>
<feature type="transmembrane region" description="Helical" evidence="9">
    <location>
        <begin position="12"/>
        <end position="32"/>
    </location>
</feature>
<reference evidence="11 12" key="1">
    <citation type="submission" date="2017-03" db="EMBL/GenBank/DDBJ databases">
        <title>Complete genome sequence of the novel DNRA strain Pseudomonas sp. S-6-2 isolated from Chinese polluted river sediment. Journal of Biotechnology.</title>
        <authorList>
            <person name="Li J."/>
            <person name="Xiang F."/>
            <person name="Wang L."/>
            <person name="Xi L."/>
            <person name="Liu J."/>
        </authorList>
    </citation>
    <scope>NUCLEOTIDE SEQUENCE [LARGE SCALE GENOMIC DNA]</scope>
    <source>
        <strain evidence="11 12">S-6-2</strain>
    </source>
</reference>
<dbReference type="EMBL" id="CP020100">
    <property type="protein sequence ID" value="AQZ93985.1"/>
    <property type="molecule type" value="Genomic_DNA"/>
</dbReference>
<protein>
    <recommendedName>
        <fullName evidence="9">Efflux pump membrane transporter</fullName>
    </recommendedName>
</protein>
<dbReference type="Gene3D" id="3.30.70.1440">
    <property type="entry name" value="Multidrug efflux transporter AcrB pore domain"/>
    <property type="match status" value="1"/>
</dbReference>
<evidence type="ECO:0000256" key="5">
    <source>
        <dbReference type="ARBA" id="ARBA00022519"/>
    </source>
</evidence>
<evidence type="ECO:0000256" key="2">
    <source>
        <dbReference type="ARBA" id="ARBA00010942"/>
    </source>
</evidence>
<dbReference type="SUPFAM" id="SSF82714">
    <property type="entry name" value="Multidrug efflux transporter AcrB TolC docking domain, DN and DC subdomains"/>
    <property type="match status" value="2"/>
</dbReference>
<dbReference type="Pfam" id="PF00873">
    <property type="entry name" value="ACR_tran"/>
    <property type="match status" value="1"/>
</dbReference>
<feature type="domain" description="SSD" evidence="10">
    <location>
        <begin position="368"/>
        <end position="497"/>
    </location>
</feature>
<dbReference type="InterPro" id="IPR027463">
    <property type="entry name" value="AcrB_DN_DC_subdom"/>
</dbReference>
<keyword evidence="5 9" id="KW-0997">Cell inner membrane</keyword>
<feature type="transmembrane region" description="Helical" evidence="9">
    <location>
        <begin position="1007"/>
        <end position="1034"/>
    </location>
</feature>
<feature type="transmembrane region" description="Helical" evidence="9">
    <location>
        <begin position="472"/>
        <end position="499"/>
    </location>
</feature>
<evidence type="ECO:0000256" key="1">
    <source>
        <dbReference type="ARBA" id="ARBA00004429"/>
    </source>
</evidence>
<comment type="subcellular location">
    <subcellularLocation>
        <location evidence="1 9">Cell inner membrane</location>
        <topology evidence="1 9">Multi-pass membrane protein</topology>
    </subcellularLocation>
</comment>
<proteinExistence type="inferred from homology"/>
<evidence type="ECO:0000259" key="10">
    <source>
        <dbReference type="PROSITE" id="PS50156"/>
    </source>
</evidence>
<organism evidence="11 12">
    <name type="scientific">Halopseudomonas phragmitis</name>
    <dbReference type="NCBI Taxonomy" id="1931241"/>
    <lineage>
        <taxon>Bacteria</taxon>
        <taxon>Pseudomonadati</taxon>
        <taxon>Pseudomonadota</taxon>
        <taxon>Gammaproteobacteria</taxon>
        <taxon>Pseudomonadales</taxon>
        <taxon>Pseudomonadaceae</taxon>
        <taxon>Halopseudomonas</taxon>
    </lineage>
</organism>
<dbReference type="NCBIfam" id="NF000282">
    <property type="entry name" value="RND_permease_1"/>
    <property type="match status" value="1"/>
</dbReference>
<evidence type="ECO:0000313" key="12">
    <source>
        <dbReference type="Proteomes" id="UP000243488"/>
    </source>
</evidence>
<evidence type="ECO:0000256" key="8">
    <source>
        <dbReference type="ARBA" id="ARBA00023136"/>
    </source>
</evidence>
<dbReference type="SUPFAM" id="SSF82693">
    <property type="entry name" value="Multidrug efflux transporter AcrB pore domain, PN1, PN2, PC1 and PC2 subdomains"/>
    <property type="match status" value="3"/>
</dbReference>
<feature type="transmembrane region" description="Helical" evidence="9">
    <location>
        <begin position="980"/>
        <end position="1001"/>
    </location>
</feature>
<evidence type="ECO:0000256" key="3">
    <source>
        <dbReference type="ARBA" id="ARBA00022448"/>
    </source>
</evidence>
<evidence type="ECO:0000256" key="6">
    <source>
        <dbReference type="ARBA" id="ARBA00022692"/>
    </source>
</evidence>
<feature type="transmembrane region" description="Helical" evidence="9">
    <location>
        <begin position="440"/>
        <end position="460"/>
    </location>
</feature>
<keyword evidence="4" id="KW-1003">Cell membrane</keyword>
<feature type="transmembrane region" description="Helical" evidence="9">
    <location>
        <begin position="931"/>
        <end position="952"/>
    </location>
</feature>
<feature type="transmembrane region" description="Helical" evidence="9">
    <location>
        <begin position="878"/>
        <end position="898"/>
    </location>
</feature>
<dbReference type="InterPro" id="IPR001036">
    <property type="entry name" value="Acrflvin-R"/>
</dbReference>
<dbReference type="RefSeq" id="WP_080048840.1">
    <property type="nucleotide sequence ID" value="NZ_CP020100.1"/>
</dbReference>
<dbReference type="FunFam" id="3.30.70.1430:FF:000001">
    <property type="entry name" value="Efflux pump membrane transporter"/>
    <property type="match status" value="1"/>
</dbReference>
<dbReference type="InterPro" id="IPR000731">
    <property type="entry name" value="SSD"/>
</dbReference>
<dbReference type="Gene3D" id="3.30.70.1430">
    <property type="entry name" value="Multidrug efflux transporter AcrB pore domain"/>
    <property type="match status" value="2"/>
</dbReference>
<keyword evidence="8 9" id="KW-0472">Membrane</keyword>
<dbReference type="GO" id="GO:0042910">
    <property type="term" value="F:xenobiotic transmembrane transporter activity"/>
    <property type="evidence" value="ECO:0007669"/>
    <property type="project" value="TreeGrafter"/>
</dbReference>
<dbReference type="NCBIfam" id="TIGR00915">
    <property type="entry name" value="2A0602"/>
    <property type="match status" value="1"/>
</dbReference>
<feature type="transmembrane region" description="Helical" evidence="9">
    <location>
        <begin position="397"/>
        <end position="419"/>
    </location>
</feature>
<feature type="transmembrane region" description="Helical" evidence="9">
    <location>
        <begin position="342"/>
        <end position="362"/>
    </location>
</feature>
<feature type="transmembrane region" description="Helical" evidence="9">
    <location>
        <begin position="547"/>
        <end position="567"/>
    </location>
</feature>
<dbReference type="STRING" id="1931241.BVH74_04110"/>
<evidence type="ECO:0000256" key="9">
    <source>
        <dbReference type="RuleBase" id="RU364070"/>
    </source>
</evidence>
<dbReference type="InterPro" id="IPR004764">
    <property type="entry name" value="MdtF-like"/>
</dbReference>
<dbReference type="Gene3D" id="3.30.2090.10">
    <property type="entry name" value="Multidrug efflux transporter AcrB TolC docking domain, DN and DC subdomains"/>
    <property type="match status" value="2"/>
</dbReference>
<dbReference type="GO" id="GO:0009636">
    <property type="term" value="P:response to toxic substance"/>
    <property type="evidence" value="ECO:0007669"/>
    <property type="project" value="UniProtKB-ARBA"/>
</dbReference>
<dbReference type="PROSITE" id="PS50156">
    <property type="entry name" value="SSD"/>
    <property type="match status" value="1"/>
</dbReference>
<name>A0A1V0B251_9GAMM</name>
<feature type="transmembrane region" description="Helical" evidence="9">
    <location>
        <begin position="369"/>
        <end position="391"/>
    </location>
</feature>
<gene>
    <name evidence="11" type="ORF">BVH74_04110</name>
</gene>
<dbReference type="GO" id="GO:0005886">
    <property type="term" value="C:plasma membrane"/>
    <property type="evidence" value="ECO:0007669"/>
    <property type="project" value="UniProtKB-SubCell"/>
</dbReference>
<dbReference type="PRINTS" id="PR00702">
    <property type="entry name" value="ACRIFLAVINRP"/>
</dbReference>
<keyword evidence="12" id="KW-1185">Reference proteome</keyword>
<keyword evidence="7 9" id="KW-1133">Transmembrane helix</keyword>
<keyword evidence="3 9" id="KW-0813">Transport</keyword>
<dbReference type="GO" id="GO:0015562">
    <property type="term" value="F:efflux transmembrane transporter activity"/>
    <property type="evidence" value="ECO:0007669"/>
    <property type="project" value="InterPro"/>
</dbReference>
<dbReference type="Gene3D" id="3.30.70.1320">
    <property type="entry name" value="Multidrug efflux transporter AcrB pore domain like"/>
    <property type="match status" value="1"/>
</dbReference>
<dbReference type="PANTHER" id="PTHR32063">
    <property type="match status" value="1"/>
</dbReference>
<dbReference type="KEGG" id="ppha:BVH74_04110"/>
<dbReference type="Gene3D" id="1.20.1640.10">
    <property type="entry name" value="Multidrug efflux transporter AcrB transmembrane domain"/>
    <property type="match status" value="2"/>
</dbReference>
<dbReference type="PANTHER" id="PTHR32063:SF11">
    <property type="entry name" value="CATION OR DRUG EFFLUX SYSTEM PROTEIN"/>
    <property type="match status" value="1"/>
</dbReference>
<evidence type="ECO:0000313" key="11">
    <source>
        <dbReference type="EMBL" id="AQZ93985.1"/>
    </source>
</evidence>
<feature type="transmembrane region" description="Helical" evidence="9">
    <location>
        <begin position="905"/>
        <end position="925"/>
    </location>
</feature>
<sequence length="1053" mass="112788">MNFSRFFVDRPIFASVLSIIIFVVGLISIPLLPVSEYPEVVPPSVLVSASYPGANPKTISETVATPLEEAINGVENMIYMKSVAGSDGSLALSVTFALGTDPDQAQVQVQNRVSQALPRLPEDVRRLGVTTQKQSPNLMMAVHLISPDDSLDATYIRNYAVLNIRDELARIPGVGEAGLFGAGDYAMRLWIDPQQAASLGVTASDISSAVQEQNIQVSAGQIGAPPMPQGSELLIAINARGRLETPEEFGDIVLKTGANGEITRLRDVARIELAASQDALRALLNGRQAVAIPIFQSPGSNALEVSAAVRAKMAELAEAFPEGLSWEVAYDPTVFVSTSIKAVIMTLLEAVALVVLVVILFLQTWRASLIPLLAVPVSIIGTFAVLLLLGFSINTLTLFAMVLAIGIVVDDAIVVVENVERNIEQGLAPLAAAHQAMREVSGPIVAISLVLCAVFVPMAFLDGITGQFYRQFAMTIAIATVISAINSLTLSPALAATLLKPHGAAADLPARVIDRLFGWIFRPFNRFFLRNAERYQHLVGRSLSRRGWVFGVYVLLLAGTALMFSQVPGGFIPTQDKTYLVGSISLPPGATLDRTEAVARQVSDIALATEGVAHAAAFVGFNALQGTNTPNVGTVFILFDDFSQRTRSAEQISEELNGKLATIDEGFAVTFMPPPVFGLGTGSGYSLYVQDRRGAGYGELQQAVDGLALGLSEAPGMFFPFSSYQSNVPQLDAEVDRLQAKAQGVRLDELYATLQLYFGSQYINDFNLFGHTYRVMAQADAPFRDQISDLDHLYTRNAQGDMVPLSSMVSLHESFGPDPVIRYNGYPAADLLGQSDPGILSSAQTLATVTAIAADTLPPGMTLEWTDLSFQQVNQGNAALVVFPLAVLLVFLVLAALYESWVMPLAVILIVPMCLLAALFGVWLSGGDNNIFVQVGLVVLMGLACKNAILIVEFARDLEQQGHDTLSAALEACRLRLRPIIMTSVAFIAGVVPLVLASGAGSEVRNAMGITVFTGMIGVTLFGLLLTPVFYVALRRLAQRRSQTAAPEQTHHA</sequence>
<keyword evidence="6 9" id="KW-0812">Transmembrane</keyword>
<accession>A0A1V0B251</accession>
<evidence type="ECO:0000256" key="4">
    <source>
        <dbReference type="ARBA" id="ARBA00022475"/>
    </source>
</evidence>
<dbReference type="SUPFAM" id="SSF82866">
    <property type="entry name" value="Multidrug efflux transporter AcrB transmembrane domain"/>
    <property type="match status" value="2"/>
</dbReference>
<dbReference type="AlphaFoldDB" id="A0A1V0B251"/>
<dbReference type="FunFam" id="1.20.1640.10:FF:000001">
    <property type="entry name" value="Efflux pump membrane transporter"/>
    <property type="match status" value="1"/>
</dbReference>
<dbReference type="Proteomes" id="UP000243488">
    <property type="component" value="Chromosome"/>
</dbReference>
<evidence type="ECO:0000256" key="7">
    <source>
        <dbReference type="ARBA" id="ARBA00022989"/>
    </source>
</evidence>